<dbReference type="EMBL" id="BAABIA010000003">
    <property type="protein sequence ID" value="GAA5139307.1"/>
    <property type="molecule type" value="Genomic_DNA"/>
</dbReference>
<proteinExistence type="predicted"/>
<organism evidence="1 2">
    <name type="scientific">Prosthecobacter algae</name>
    <dbReference type="NCBI Taxonomy" id="1144682"/>
    <lineage>
        <taxon>Bacteria</taxon>
        <taxon>Pseudomonadati</taxon>
        <taxon>Verrucomicrobiota</taxon>
        <taxon>Verrucomicrobiia</taxon>
        <taxon>Verrucomicrobiales</taxon>
        <taxon>Verrucomicrobiaceae</taxon>
        <taxon>Prosthecobacter</taxon>
    </lineage>
</organism>
<keyword evidence="2" id="KW-1185">Reference proteome</keyword>
<reference evidence="2" key="1">
    <citation type="journal article" date="2019" name="Int. J. Syst. Evol. Microbiol.">
        <title>The Global Catalogue of Microorganisms (GCM) 10K type strain sequencing project: providing services to taxonomists for standard genome sequencing and annotation.</title>
        <authorList>
            <consortium name="The Broad Institute Genomics Platform"/>
            <consortium name="The Broad Institute Genome Sequencing Center for Infectious Disease"/>
            <person name="Wu L."/>
            <person name="Ma J."/>
        </authorList>
    </citation>
    <scope>NUCLEOTIDE SEQUENCE [LARGE SCALE GENOMIC DNA]</scope>
    <source>
        <strain evidence="2">JCM 18053</strain>
    </source>
</reference>
<dbReference type="Proteomes" id="UP001499852">
    <property type="component" value="Unassembled WGS sequence"/>
</dbReference>
<evidence type="ECO:0000313" key="2">
    <source>
        <dbReference type="Proteomes" id="UP001499852"/>
    </source>
</evidence>
<sequence>MKLSELIAVVGDENILVHMPQVHEVVVDVGNEQAAATLLAPRDFAQRMSPLSAVKHHVLVVLIPQAVQDIRLATHAWDVARGNFARNWITFDELMASLEAQGFKEGELDALIYHIEKLPFITTDEGMMFTDSRTVEGPLPTAALPTPLVCRVAAVAEGWKKQEAVFEGWGKQIEAKVLSNCREELERMVASHVEDVKAWREPKRG</sequence>
<evidence type="ECO:0000313" key="1">
    <source>
        <dbReference type="EMBL" id="GAA5139307.1"/>
    </source>
</evidence>
<comment type="caution">
    <text evidence="1">The sequence shown here is derived from an EMBL/GenBank/DDBJ whole genome shotgun (WGS) entry which is preliminary data.</text>
</comment>
<gene>
    <name evidence="1" type="ORF">GCM10023213_19780</name>
</gene>
<accession>A0ABP9P8E5</accession>
<protein>
    <submittedName>
        <fullName evidence="1">Uncharacterized protein</fullName>
    </submittedName>
</protein>
<dbReference type="RefSeq" id="WP_345736205.1">
    <property type="nucleotide sequence ID" value="NZ_BAABIA010000003.1"/>
</dbReference>
<name>A0ABP9P8E5_9BACT</name>